<accession>A0ABN2NA72</accession>
<proteinExistence type="predicted"/>
<keyword evidence="2" id="KW-1185">Reference proteome</keyword>
<sequence>MFEVSRQFKCLKGQLVYSRRDRGFDFFPDGDFDQGVLGSQEGTTSLAGSAIQIEVSVGDGRILYPWGYCPQVSWETSTVRLPQAQAGAVLDKSLIGELVPGVSIRLVPDLARVKYDPTAGVVWIASGVATRDVVTIADGVCIGLADGAVSDLWLVPEFRD</sequence>
<reference evidence="1 2" key="1">
    <citation type="journal article" date="2019" name="Int. J. Syst. Evol. Microbiol.">
        <title>The Global Catalogue of Microorganisms (GCM) 10K type strain sequencing project: providing services to taxonomists for standard genome sequencing and annotation.</title>
        <authorList>
            <consortium name="The Broad Institute Genomics Platform"/>
            <consortium name="The Broad Institute Genome Sequencing Center for Infectious Disease"/>
            <person name="Wu L."/>
            <person name="Ma J."/>
        </authorList>
    </citation>
    <scope>NUCLEOTIDE SEQUENCE [LARGE SCALE GENOMIC DNA]</scope>
    <source>
        <strain evidence="1 2">JCM 14326</strain>
    </source>
</reference>
<dbReference type="RefSeq" id="WP_344099862.1">
    <property type="nucleotide sequence ID" value="NZ_BAAANL010000001.1"/>
</dbReference>
<protein>
    <submittedName>
        <fullName evidence="1">Uncharacterized protein</fullName>
    </submittedName>
</protein>
<dbReference type="Proteomes" id="UP001501094">
    <property type="component" value="Unassembled WGS sequence"/>
</dbReference>
<name>A0ABN2NA72_9MICO</name>
<gene>
    <name evidence="1" type="ORF">GCM10009751_08710</name>
</gene>
<organism evidence="1 2">
    <name type="scientific">Myceligenerans crystallogenes</name>
    <dbReference type="NCBI Taxonomy" id="316335"/>
    <lineage>
        <taxon>Bacteria</taxon>
        <taxon>Bacillati</taxon>
        <taxon>Actinomycetota</taxon>
        <taxon>Actinomycetes</taxon>
        <taxon>Micrococcales</taxon>
        <taxon>Promicromonosporaceae</taxon>
        <taxon>Myceligenerans</taxon>
    </lineage>
</organism>
<evidence type="ECO:0000313" key="2">
    <source>
        <dbReference type="Proteomes" id="UP001501094"/>
    </source>
</evidence>
<comment type="caution">
    <text evidence="1">The sequence shown here is derived from an EMBL/GenBank/DDBJ whole genome shotgun (WGS) entry which is preliminary data.</text>
</comment>
<dbReference type="EMBL" id="BAAANL010000001">
    <property type="protein sequence ID" value="GAA1854187.1"/>
    <property type="molecule type" value="Genomic_DNA"/>
</dbReference>
<evidence type="ECO:0000313" key="1">
    <source>
        <dbReference type="EMBL" id="GAA1854187.1"/>
    </source>
</evidence>